<keyword evidence="10" id="KW-1185">Reference proteome</keyword>
<dbReference type="RefSeq" id="WP_172174885.1">
    <property type="nucleotide sequence ID" value="NZ_CASGIA010000020.1"/>
</dbReference>
<feature type="transmembrane region" description="Helical" evidence="7">
    <location>
        <begin position="136"/>
        <end position="157"/>
    </location>
</feature>
<evidence type="ECO:0000256" key="2">
    <source>
        <dbReference type="ARBA" id="ARBA00004141"/>
    </source>
</evidence>
<evidence type="ECO:0000256" key="4">
    <source>
        <dbReference type="ARBA" id="ARBA00022692"/>
    </source>
</evidence>
<gene>
    <name evidence="9" type="ORF">HPS55_11375</name>
</gene>
<evidence type="ECO:0000259" key="8">
    <source>
        <dbReference type="Pfam" id="PF02163"/>
    </source>
</evidence>
<protein>
    <recommendedName>
        <fullName evidence="8">Peptidase M50 domain-containing protein</fullName>
    </recommendedName>
</protein>
<comment type="subcellular location">
    <subcellularLocation>
        <location evidence="2">Membrane</location>
        <topology evidence="2">Multi-pass membrane protein</topology>
    </subcellularLocation>
</comment>
<evidence type="ECO:0000256" key="3">
    <source>
        <dbReference type="ARBA" id="ARBA00007931"/>
    </source>
</evidence>
<feature type="transmembrane region" description="Helical" evidence="7">
    <location>
        <begin position="163"/>
        <end position="180"/>
    </location>
</feature>
<evidence type="ECO:0000313" key="9">
    <source>
        <dbReference type="EMBL" id="NPE14913.1"/>
    </source>
</evidence>
<sequence>MSILKKAIKILSSLLLGGIIGMTISTAAIVLFTDTTIQEFIGKLTRIDITDAIVSASVGVLCFIVSIPILILLHEAGHLVCGLLTGYRFVSFRIFNITFIKHNNRIRIKRFSVAGTGGQCLLTPPDMSETKMPTMLYNAGGIIANLLALFAVLPALWLPSHPFVKEFAVIFIITDIFIILTNTIPMKINGIGNDGHNILALHNNTKGKRALALQLRLNALLQEGVRPKDMPKELFGEDNDTDYSNPMEVAIPIANASRLVDEMKWHEALSAFEELYSHKSEIIKLYADEIACELVFLSLITGNTEKAIQLYSDELKKYISAYRKVMSSKERILCAIALFMDHDEPKARDIYDNLVKRKEAYLLQGEVKSDLAIMENMLGIRTSGNEETETT</sequence>
<accession>A0ABX2B096</accession>
<proteinExistence type="inferred from homology"/>
<organism evidence="9 10">
    <name type="scientific">Xylanibacter rodentium</name>
    <dbReference type="NCBI Taxonomy" id="2736289"/>
    <lineage>
        <taxon>Bacteria</taxon>
        <taxon>Pseudomonadati</taxon>
        <taxon>Bacteroidota</taxon>
        <taxon>Bacteroidia</taxon>
        <taxon>Bacteroidales</taxon>
        <taxon>Prevotellaceae</taxon>
        <taxon>Xylanibacter</taxon>
    </lineage>
</organism>
<dbReference type="GeneID" id="82158366"/>
<comment type="caution">
    <text evidence="9">The sequence shown here is derived from an EMBL/GenBank/DDBJ whole genome shotgun (WGS) entry which is preliminary data.</text>
</comment>
<evidence type="ECO:0000313" key="10">
    <source>
        <dbReference type="Proteomes" id="UP001193734"/>
    </source>
</evidence>
<dbReference type="Pfam" id="PF02163">
    <property type="entry name" value="Peptidase_M50"/>
    <property type="match status" value="1"/>
</dbReference>
<feature type="transmembrane region" description="Helical" evidence="7">
    <location>
        <begin position="12"/>
        <end position="32"/>
    </location>
</feature>
<dbReference type="InterPro" id="IPR008915">
    <property type="entry name" value="Peptidase_M50"/>
</dbReference>
<name>A0ABX2B096_9BACT</name>
<evidence type="ECO:0000256" key="1">
    <source>
        <dbReference type="ARBA" id="ARBA00001947"/>
    </source>
</evidence>
<evidence type="ECO:0000256" key="6">
    <source>
        <dbReference type="ARBA" id="ARBA00023136"/>
    </source>
</evidence>
<evidence type="ECO:0000256" key="7">
    <source>
        <dbReference type="SAM" id="Phobius"/>
    </source>
</evidence>
<keyword evidence="5 7" id="KW-1133">Transmembrane helix</keyword>
<comment type="similarity">
    <text evidence="3">Belongs to the peptidase M50B family.</text>
</comment>
<feature type="domain" description="Peptidase M50" evidence="8">
    <location>
        <begin position="63"/>
        <end position="283"/>
    </location>
</feature>
<feature type="transmembrane region" description="Helical" evidence="7">
    <location>
        <begin position="52"/>
        <end position="73"/>
    </location>
</feature>
<keyword evidence="4 7" id="KW-0812">Transmembrane</keyword>
<keyword evidence="6 7" id="KW-0472">Membrane</keyword>
<dbReference type="Proteomes" id="UP001193734">
    <property type="component" value="Unassembled WGS sequence"/>
</dbReference>
<reference evidence="9 10" key="1">
    <citation type="submission" date="2020-05" db="EMBL/GenBank/DDBJ databases">
        <title>Distinct polysaccharide utilization as determinants for interspecies competition between intestinal Prevotella spp.</title>
        <authorList>
            <person name="Galvez E.J.C."/>
            <person name="Iljazovic A."/>
            <person name="Strowig T."/>
        </authorList>
    </citation>
    <scope>NUCLEOTIDE SEQUENCE [LARGE SCALE GENOMIC DNA]</scope>
    <source>
        <strain evidence="9 10">PROD</strain>
    </source>
</reference>
<dbReference type="EMBL" id="JABKKE010000020">
    <property type="protein sequence ID" value="NPE14913.1"/>
    <property type="molecule type" value="Genomic_DNA"/>
</dbReference>
<evidence type="ECO:0000256" key="5">
    <source>
        <dbReference type="ARBA" id="ARBA00022989"/>
    </source>
</evidence>
<comment type="cofactor">
    <cofactor evidence="1">
        <name>Zn(2+)</name>
        <dbReference type="ChEBI" id="CHEBI:29105"/>
    </cofactor>
</comment>